<dbReference type="OrthoDB" id="10424470at2759"/>
<feature type="region of interest" description="Disordered" evidence="1">
    <location>
        <begin position="181"/>
        <end position="208"/>
    </location>
</feature>
<feature type="region of interest" description="Disordered" evidence="1">
    <location>
        <begin position="114"/>
        <end position="165"/>
    </location>
</feature>
<accession>A0A2A9MFD7</accession>
<name>A0A2A9MFD7_BESBE</name>
<comment type="caution">
    <text evidence="3">The sequence shown here is derived from an EMBL/GenBank/DDBJ whole genome shotgun (WGS) entry which is preliminary data.</text>
</comment>
<evidence type="ECO:0000256" key="2">
    <source>
        <dbReference type="SAM" id="Phobius"/>
    </source>
</evidence>
<keyword evidence="2" id="KW-0472">Membrane</keyword>
<feature type="compositionally biased region" description="Basic and acidic residues" evidence="1">
    <location>
        <begin position="185"/>
        <end position="200"/>
    </location>
</feature>
<proteinExistence type="predicted"/>
<feature type="compositionally biased region" description="Basic residues" evidence="1">
    <location>
        <begin position="357"/>
        <end position="368"/>
    </location>
</feature>
<keyword evidence="4" id="KW-1185">Reference proteome</keyword>
<feature type="transmembrane region" description="Helical" evidence="2">
    <location>
        <begin position="239"/>
        <end position="259"/>
    </location>
</feature>
<dbReference type="AlphaFoldDB" id="A0A2A9MFD7"/>
<dbReference type="RefSeq" id="XP_029221227.1">
    <property type="nucleotide sequence ID" value="XM_029362262.1"/>
</dbReference>
<evidence type="ECO:0000256" key="1">
    <source>
        <dbReference type="SAM" id="MobiDB-lite"/>
    </source>
</evidence>
<dbReference type="GeneID" id="40308657"/>
<dbReference type="KEGG" id="bbes:BESB_036760"/>
<feature type="transmembrane region" description="Helical" evidence="2">
    <location>
        <begin position="279"/>
        <end position="309"/>
    </location>
</feature>
<feature type="compositionally biased region" description="Polar residues" evidence="1">
    <location>
        <begin position="346"/>
        <end position="355"/>
    </location>
</feature>
<evidence type="ECO:0000313" key="3">
    <source>
        <dbReference type="EMBL" id="PFH37218.1"/>
    </source>
</evidence>
<keyword evidence="2" id="KW-1133">Transmembrane helix</keyword>
<evidence type="ECO:0008006" key="5">
    <source>
        <dbReference type="Google" id="ProtNLM"/>
    </source>
</evidence>
<feature type="region of interest" description="Disordered" evidence="1">
    <location>
        <begin position="328"/>
        <end position="368"/>
    </location>
</feature>
<protein>
    <recommendedName>
        <fullName evidence="5">Transmembrane protein</fullName>
    </recommendedName>
</protein>
<reference evidence="3 4" key="1">
    <citation type="submission" date="2017-09" db="EMBL/GenBank/DDBJ databases">
        <title>Genome sequencing of Besnoitia besnoiti strain Bb-Ger1.</title>
        <authorList>
            <person name="Schares G."/>
            <person name="Venepally P."/>
            <person name="Lorenzi H.A."/>
        </authorList>
    </citation>
    <scope>NUCLEOTIDE SEQUENCE [LARGE SCALE GENOMIC DNA]</scope>
    <source>
        <strain evidence="3 4">Bb-Ger1</strain>
    </source>
</reference>
<gene>
    <name evidence="3" type="ORF">BESB_036760</name>
</gene>
<dbReference type="Proteomes" id="UP000224006">
    <property type="component" value="Chromosome II"/>
</dbReference>
<dbReference type="EMBL" id="NWUJ01000002">
    <property type="protein sequence ID" value="PFH37218.1"/>
    <property type="molecule type" value="Genomic_DNA"/>
</dbReference>
<organism evidence="3 4">
    <name type="scientific">Besnoitia besnoiti</name>
    <name type="common">Apicomplexan protozoan</name>
    <dbReference type="NCBI Taxonomy" id="94643"/>
    <lineage>
        <taxon>Eukaryota</taxon>
        <taxon>Sar</taxon>
        <taxon>Alveolata</taxon>
        <taxon>Apicomplexa</taxon>
        <taxon>Conoidasida</taxon>
        <taxon>Coccidia</taxon>
        <taxon>Eucoccidiorida</taxon>
        <taxon>Eimeriorina</taxon>
        <taxon>Sarcocystidae</taxon>
        <taxon>Besnoitia</taxon>
    </lineage>
</organism>
<keyword evidence="2" id="KW-0812">Transmembrane</keyword>
<sequence>MRGAAPPCVIAPRQARGRPLSCAASADLFWFCVLLLCVGWVTPQASRAASSSATFGSNWGGDSLAQSSASADTSTHPAAADSAPLYANAQAPQLHAVASVSREKAAGATAAATATRDLSFSGSSAPPPLKDAPQQRGEDAKHRRRTAFADARGSPSTERPRSSAAIEQRLRRAALAFGRQSRRSGALEEERDSRADHYDSDVPTGDPLVVLERGNRREQAAKAVRRELRISRRQWNRTLMWFLVSAVQLGTSFTLIHSFNMGLQLLLVYGGLKSPLALFYAVVVGGTLTSYLADVLVTAVTSLLILIFARISEGSRVVLHSVPGSRSVRRSDRKKLQESAAKPRSPRTSSASSLHASRGRRLRIQTET</sequence>
<feature type="transmembrane region" description="Helical" evidence="2">
    <location>
        <begin position="23"/>
        <end position="42"/>
    </location>
</feature>
<dbReference type="VEuPathDB" id="ToxoDB:BESB_036760"/>
<evidence type="ECO:0000313" key="4">
    <source>
        <dbReference type="Proteomes" id="UP000224006"/>
    </source>
</evidence>